<proteinExistence type="predicted"/>
<evidence type="ECO:0000313" key="3">
    <source>
        <dbReference type="Proteomes" id="UP001066276"/>
    </source>
</evidence>
<protein>
    <submittedName>
        <fullName evidence="2">Uncharacterized protein</fullName>
    </submittedName>
</protein>
<feature type="region of interest" description="Disordered" evidence="1">
    <location>
        <begin position="1"/>
        <end position="30"/>
    </location>
</feature>
<comment type="caution">
    <text evidence="2">The sequence shown here is derived from an EMBL/GenBank/DDBJ whole genome shotgun (WGS) entry which is preliminary data.</text>
</comment>
<sequence>MLGRLPGIYGGMESGRRGGEEGAASPASGADVSKCFAAVGDAAERSWSPRATGWCRAALELHKLRSAIAQVSLRGTGAEPAQV</sequence>
<organism evidence="2 3">
    <name type="scientific">Pleurodeles waltl</name>
    <name type="common">Iberian ribbed newt</name>
    <dbReference type="NCBI Taxonomy" id="8319"/>
    <lineage>
        <taxon>Eukaryota</taxon>
        <taxon>Metazoa</taxon>
        <taxon>Chordata</taxon>
        <taxon>Craniata</taxon>
        <taxon>Vertebrata</taxon>
        <taxon>Euteleostomi</taxon>
        <taxon>Amphibia</taxon>
        <taxon>Batrachia</taxon>
        <taxon>Caudata</taxon>
        <taxon>Salamandroidea</taxon>
        <taxon>Salamandridae</taxon>
        <taxon>Pleurodelinae</taxon>
        <taxon>Pleurodeles</taxon>
    </lineage>
</organism>
<gene>
    <name evidence="2" type="ORF">NDU88_005679</name>
</gene>
<dbReference type="EMBL" id="JANPWB010000014">
    <property type="protein sequence ID" value="KAJ1100598.1"/>
    <property type="molecule type" value="Genomic_DNA"/>
</dbReference>
<keyword evidence="3" id="KW-1185">Reference proteome</keyword>
<evidence type="ECO:0000256" key="1">
    <source>
        <dbReference type="SAM" id="MobiDB-lite"/>
    </source>
</evidence>
<evidence type="ECO:0000313" key="2">
    <source>
        <dbReference type="EMBL" id="KAJ1100598.1"/>
    </source>
</evidence>
<name>A0AAV7MB64_PLEWA</name>
<dbReference type="Proteomes" id="UP001066276">
    <property type="component" value="Chromosome 10"/>
</dbReference>
<accession>A0AAV7MB64</accession>
<dbReference type="AlphaFoldDB" id="A0AAV7MB64"/>
<reference evidence="2" key="1">
    <citation type="journal article" date="2022" name="bioRxiv">
        <title>Sequencing and chromosome-scale assembly of the giantPleurodeles waltlgenome.</title>
        <authorList>
            <person name="Brown T."/>
            <person name="Elewa A."/>
            <person name="Iarovenko S."/>
            <person name="Subramanian E."/>
            <person name="Araus A.J."/>
            <person name="Petzold A."/>
            <person name="Susuki M."/>
            <person name="Suzuki K.-i.T."/>
            <person name="Hayashi T."/>
            <person name="Toyoda A."/>
            <person name="Oliveira C."/>
            <person name="Osipova E."/>
            <person name="Leigh N.D."/>
            <person name="Simon A."/>
            <person name="Yun M.H."/>
        </authorList>
    </citation>
    <scope>NUCLEOTIDE SEQUENCE</scope>
    <source>
        <strain evidence="2">20211129_DDA</strain>
        <tissue evidence="2">Liver</tissue>
    </source>
</reference>